<dbReference type="RefSeq" id="WP_311424004.1">
    <property type="nucleotide sequence ID" value="NZ_JAVREH010000023.1"/>
</dbReference>
<name>A0ABU2JD00_9ACTN</name>
<proteinExistence type="predicted"/>
<dbReference type="EMBL" id="JAVREH010000023">
    <property type="protein sequence ID" value="MDT0262859.1"/>
    <property type="molecule type" value="Genomic_DNA"/>
</dbReference>
<accession>A0ABU2JD00</accession>
<evidence type="ECO:0000313" key="3">
    <source>
        <dbReference type="Proteomes" id="UP001183176"/>
    </source>
</evidence>
<dbReference type="Proteomes" id="UP001183176">
    <property type="component" value="Unassembled WGS sequence"/>
</dbReference>
<keyword evidence="1" id="KW-1133">Transmembrane helix</keyword>
<keyword evidence="1" id="KW-0812">Transmembrane</keyword>
<keyword evidence="3" id="KW-1185">Reference proteome</keyword>
<evidence type="ECO:0000256" key="1">
    <source>
        <dbReference type="SAM" id="Phobius"/>
    </source>
</evidence>
<reference evidence="3" key="1">
    <citation type="submission" date="2023-07" db="EMBL/GenBank/DDBJ databases">
        <title>30 novel species of actinomycetes from the DSMZ collection.</title>
        <authorList>
            <person name="Nouioui I."/>
        </authorList>
    </citation>
    <scope>NUCLEOTIDE SEQUENCE [LARGE SCALE GENOMIC DNA]</scope>
    <source>
        <strain evidence="3">DSM 44399</strain>
    </source>
</reference>
<comment type="caution">
    <text evidence="2">The sequence shown here is derived from an EMBL/GenBank/DDBJ whole genome shotgun (WGS) entry which is preliminary data.</text>
</comment>
<feature type="transmembrane region" description="Helical" evidence="1">
    <location>
        <begin position="6"/>
        <end position="29"/>
    </location>
</feature>
<keyword evidence="1" id="KW-0472">Membrane</keyword>
<protein>
    <submittedName>
        <fullName evidence="2">Uncharacterized protein</fullName>
    </submittedName>
</protein>
<sequence length="64" mass="7173">MQAWIVGGAWLFAVLVAVVVLGFALYELVWKTRRLTTERASLEQLVAELTAVGEQLRTSADRLR</sequence>
<evidence type="ECO:0000313" key="2">
    <source>
        <dbReference type="EMBL" id="MDT0262859.1"/>
    </source>
</evidence>
<organism evidence="2 3">
    <name type="scientific">Jatrophihabitans lederbergiae</name>
    <dbReference type="NCBI Taxonomy" id="3075547"/>
    <lineage>
        <taxon>Bacteria</taxon>
        <taxon>Bacillati</taxon>
        <taxon>Actinomycetota</taxon>
        <taxon>Actinomycetes</taxon>
        <taxon>Jatrophihabitantales</taxon>
        <taxon>Jatrophihabitantaceae</taxon>
        <taxon>Jatrophihabitans</taxon>
    </lineage>
</organism>
<gene>
    <name evidence="2" type="ORF">RM423_15795</name>
</gene>